<sequence>MVLYDITISIYRKDGYMSGKPRLLDIYVSKEEQYDKLSRRINRYRHTIKYNESNYNASNYHINVYDKNALYYKYLLKYFCPKKKVISIDLFFASSDYKNTNPLVLGINHENEDPVYYTYTFLIYDTAPKLLYNADFSNLPNPSESFKEEDLITRLMVEHDLYLRRNKGDRMVIMLNTKTSNEDKITYPKTGGSKNRITVSKCQNSGSEYFDKYEHKIEPKYCPSTFYLCYDKNTLFVVHGKNFKDLICADVYYNKYYGIEPIILVLKSKDVNKLYKYSELKKDFINSNKNKNTNELEDFKENDVINKLKEENDKINPDVTYLIDKKTNYSYKVNVEERNENDLNGFTKYCHTPESSYTTVKSLILFGNNKLVKKTISGKYEEIKEIQELTYSYIEVFFGSKNDSIPLIIKLNKSESNNQYYVHNKDDSFYWEEWNFQSIVDNREILKKLKETESNLFDSISLLVDFDKEYNKNDVESKTGFKPTESQPETIKVSENSSLECLNKLNYKCYEHSLLYKTESDLSDIENLKLKLFISNGNYKYGEITLYNTDDPSDFNKEYIYYKNKKTDNNYKDNFYVFFYCGNNKEKGDPRPVLFCYQNKVYRPLNLEEYSKKWVCVKGVDFKSDFCTIPNLSETLKEVSYFLNPVNIDETTDRIIGNYKITNRYTTHNFNNSTSVQITIKPEDLNCYRKYTHSTTSGYILGEIAHNRGKLFESYEQYTKSLSNSGTVKFPDNVFVYYYLYDKGHNYPLLVGLKFPGIHTNYFKLSSKDKPLKWVRIDDSQEWQLASKNIEKLLHNIRYNLGIEYENKKDNLIIESADKCNERSNVGIIAGVISTIVLIAGGVAGAAYKFPEFFRSIYSRIN</sequence>
<dbReference type="Proteomes" id="UP000003786">
    <property type="component" value="Chromosome 2"/>
</dbReference>
<name>J4C8D8_THEOR</name>
<keyword evidence="3" id="KW-1185">Reference proteome</keyword>
<accession>J4C8D8</accession>
<evidence type="ECO:0000313" key="2">
    <source>
        <dbReference type="EMBL" id="BAM40613.1"/>
    </source>
</evidence>
<dbReference type="KEGG" id="tot:TOT_020000868"/>
<gene>
    <name evidence="2" type="ORF">TOT_020000868</name>
</gene>
<evidence type="ECO:0000313" key="3">
    <source>
        <dbReference type="Proteomes" id="UP000003786"/>
    </source>
</evidence>
<protein>
    <submittedName>
        <fullName evidence="2">Uncharacterized protein</fullName>
    </submittedName>
</protein>
<dbReference type="OrthoDB" id="10568022at2759"/>
<keyword evidence="1" id="KW-0472">Membrane</keyword>
<keyword evidence="1" id="KW-0812">Transmembrane</keyword>
<organism evidence="2 3">
    <name type="scientific">Theileria orientalis strain Shintoku</name>
    <dbReference type="NCBI Taxonomy" id="869250"/>
    <lineage>
        <taxon>Eukaryota</taxon>
        <taxon>Sar</taxon>
        <taxon>Alveolata</taxon>
        <taxon>Apicomplexa</taxon>
        <taxon>Aconoidasida</taxon>
        <taxon>Piroplasmida</taxon>
        <taxon>Theileriidae</taxon>
        <taxon>Theileria</taxon>
    </lineage>
</organism>
<keyword evidence="1" id="KW-1133">Transmembrane helix</keyword>
<proteinExistence type="predicted"/>
<feature type="transmembrane region" description="Helical" evidence="1">
    <location>
        <begin position="826"/>
        <end position="848"/>
    </location>
</feature>
<dbReference type="RefSeq" id="XP_009690914.1">
    <property type="nucleotide sequence ID" value="XM_009692619.1"/>
</dbReference>
<dbReference type="AlphaFoldDB" id="J4C8D8"/>
<dbReference type="GeneID" id="20714983"/>
<dbReference type="EMBL" id="AP011947">
    <property type="protein sequence ID" value="BAM40613.1"/>
    <property type="molecule type" value="Genomic_DNA"/>
</dbReference>
<reference evidence="2 3" key="1">
    <citation type="journal article" date="2012" name="MBio">
        <title>Comparative genome analysis of three eukaryotic parasites with differing abilities to transform leukocytes reveals key mediators of Theileria-induced leukocyte transformation.</title>
        <authorList>
            <person name="Hayashida K."/>
            <person name="Hara Y."/>
            <person name="Abe T."/>
            <person name="Yamasaki C."/>
            <person name="Toyoda A."/>
            <person name="Kosuge T."/>
            <person name="Suzuki Y."/>
            <person name="Sato Y."/>
            <person name="Kawashima S."/>
            <person name="Katayama T."/>
            <person name="Wakaguri H."/>
            <person name="Inoue N."/>
            <person name="Homma K."/>
            <person name="Tada-Umezaki M."/>
            <person name="Yagi Y."/>
            <person name="Fujii Y."/>
            <person name="Habara T."/>
            <person name="Kanehisa M."/>
            <person name="Watanabe H."/>
            <person name="Ito K."/>
            <person name="Gojobori T."/>
            <person name="Sugawara H."/>
            <person name="Imanishi T."/>
            <person name="Weir W."/>
            <person name="Gardner M."/>
            <person name="Pain A."/>
            <person name="Shiels B."/>
            <person name="Hattori M."/>
            <person name="Nene V."/>
            <person name="Sugimoto C."/>
        </authorList>
    </citation>
    <scope>NUCLEOTIDE SEQUENCE [LARGE SCALE GENOMIC DNA]</scope>
    <source>
        <strain evidence="2 3">Shintoku</strain>
    </source>
</reference>
<evidence type="ECO:0000256" key="1">
    <source>
        <dbReference type="SAM" id="Phobius"/>
    </source>
</evidence>
<dbReference type="VEuPathDB" id="PiroplasmaDB:TOT_020000868"/>